<dbReference type="Proteomes" id="UP000838763">
    <property type="component" value="Unassembled WGS sequence"/>
</dbReference>
<feature type="region of interest" description="Disordered" evidence="1">
    <location>
        <begin position="970"/>
        <end position="1003"/>
    </location>
</feature>
<evidence type="ECO:0000313" key="4">
    <source>
        <dbReference type="Proteomes" id="UP000838763"/>
    </source>
</evidence>
<protein>
    <submittedName>
        <fullName evidence="3">Uncharacterized protein</fullName>
    </submittedName>
</protein>
<feature type="region of interest" description="Disordered" evidence="1">
    <location>
        <begin position="599"/>
        <end position="651"/>
    </location>
</feature>
<feature type="chain" id="PRO_5040407523" evidence="2">
    <location>
        <begin position="19"/>
        <end position="1179"/>
    </location>
</feature>
<feature type="region of interest" description="Disordered" evidence="1">
    <location>
        <begin position="1033"/>
        <end position="1153"/>
    </location>
</feature>
<gene>
    <name evidence="3" type="ORF">PPNO1_LOCUS1276</name>
</gene>
<dbReference type="OrthoDB" id="301415at2759"/>
<keyword evidence="2" id="KW-0732">Signal</keyword>
<keyword evidence="4" id="KW-1185">Reference proteome</keyword>
<evidence type="ECO:0000256" key="2">
    <source>
        <dbReference type="SAM" id="SignalP"/>
    </source>
</evidence>
<feature type="compositionally biased region" description="Low complexity" evidence="1">
    <location>
        <begin position="970"/>
        <end position="999"/>
    </location>
</feature>
<evidence type="ECO:0000313" key="3">
    <source>
        <dbReference type="EMBL" id="CAI4211491.1"/>
    </source>
</evidence>
<name>A0A9P1GVM9_9PEZI</name>
<feature type="compositionally biased region" description="Acidic residues" evidence="1">
    <location>
        <begin position="622"/>
        <end position="635"/>
    </location>
</feature>
<feature type="compositionally biased region" description="Low complexity" evidence="1">
    <location>
        <begin position="1099"/>
        <end position="1110"/>
    </location>
</feature>
<feature type="region of interest" description="Disordered" evidence="1">
    <location>
        <begin position="928"/>
        <end position="957"/>
    </location>
</feature>
<dbReference type="AlphaFoldDB" id="A0A9P1GVM9"/>
<feature type="compositionally biased region" description="Low complexity" evidence="1">
    <location>
        <begin position="1057"/>
        <end position="1069"/>
    </location>
</feature>
<feature type="region of interest" description="Disordered" evidence="1">
    <location>
        <begin position="684"/>
        <end position="834"/>
    </location>
</feature>
<reference evidence="3" key="1">
    <citation type="submission" date="2022-11" db="EMBL/GenBank/DDBJ databases">
        <authorList>
            <person name="Scott C."/>
            <person name="Bruce N."/>
        </authorList>
    </citation>
    <scope>NUCLEOTIDE SEQUENCE</scope>
</reference>
<organism evidence="3 4">
    <name type="scientific">Parascedosporium putredinis</name>
    <dbReference type="NCBI Taxonomy" id="1442378"/>
    <lineage>
        <taxon>Eukaryota</taxon>
        <taxon>Fungi</taxon>
        <taxon>Dikarya</taxon>
        <taxon>Ascomycota</taxon>
        <taxon>Pezizomycotina</taxon>
        <taxon>Sordariomycetes</taxon>
        <taxon>Hypocreomycetidae</taxon>
        <taxon>Microascales</taxon>
        <taxon>Microascaceae</taxon>
        <taxon>Parascedosporium</taxon>
    </lineage>
</organism>
<feature type="compositionally biased region" description="Pro residues" evidence="1">
    <location>
        <begin position="1088"/>
        <end position="1098"/>
    </location>
</feature>
<feature type="signal peptide" evidence="2">
    <location>
        <begin position="1"/>
        <end position="18"/>
    </location>
</feature>
<proteinExistence type="predicted"/>
<evidence type="ECO:0000256" key="1">
    <source>
        <dbReference type="SAM" id="MobiDB-lite"/>
    </source>
</evidence>
<sequence>MHASSLLLALTLSYPGFAFYPTKYRANLASNPGISHEQITEEAFDTAAAGMVAARREIAAACALADKEKRDKEWHFGDGDFEEEKKVLDPLKLGVLDALQTGRVQDARTGLGQILHIIQDIFGHGAEKIIIDSGPEKRDSVPFTTLMLARLSAAKERNLEVLPENDAPSPQGEEESVQAHIYAAVAAWNASVAIMQGLAEAASPRDLQHLFGLSLDSLVILDPSLRNAKRWPATRRALRSTLRALLTRGSTAETRYLGFRELSGVVDSSKIKPETLISKLREVQHGGEVTLIVAQPIRLDDQSNKDIVRFLAEYPVKVNVVQLQSSCSSEEDINSAYRSMADLSSGFAAPDSEALGNLDAKRDTPDKLVHELSPVISRYDIDAAKQSTLEFQIEAGAEQLILTIDCDDCEAFTILDSPSTDTRLMPSPIRVEKNGVLQKMIFIINNPEPGFWRTNMSSTSVFNATIQSRGPVQLVDFYLAEDGGRDGYHGFFPVQGPTLARTNVALIGELSGDFEKVEWLLVDARTGKETPLPMLSGLDSAVYPGYGDTHTFGAITKLPATDFYVVVRGDAQGYPFQKMFPRLFSPEIRPGLKYELGGATNLSAGVPGTGRSSDNDNHRDDNDNDDVVPLEDEESNDRIVRRQEASVTSTVISTEASTSTFFNGLTSPESTAVATATATSVVTDVSSSATETSASVSESSASTGAAETVTETTVAVTSEPTGSESAGTTETGTTGATETVTAAAVSGASTASGSGTTGSVTTGSVTTGSETTGSETTGSETTGSETTGSETTGSESTGSETAATGTTGSESTTTGTTGTQTAGTETGGTTTTGTVTVGAESTVAETTGTGSSLTTTASLGTSVASASAVLGSESFSTTSGAASSASAAAATSSSSTTTTSIIAETVLVSSSTTATALSTVTASTNISSTVQETSTTAETAAQNSSSTSPSSSSSSVETFTTLVTQAASAAQTTTTAAPTNSTTSTTSTTSTLVSANASAVPEKTVTVTAPCAEETSPESTTANVLRLQAHQDHHHHLQNHHSAARRFPAPYTRKVPEGPCTTETVTVPVPYAPDNAPPAPKTYGGPGAPAPAPEPAPAPSSLSTAAANATVTSDGSSHGPNHGNGKGTSTTAGKPTTTGGEASTGTAEASAADEGLRGVRTGAVVVVVVALGGVTFLML</sequence>
<feature type="compositionally biased region" description="Low complexity" evidence="1">
    <location>
        <begin position="1127"/>
        <end position="1153"/>
    </location>
</feature>
<comment type="caution">
    <text evidence="3">The sequence shown here is derived from an EMBL/GenBank/DDBJ whole genome shotgun (WGS) entry which is preliminary data.</text>
</comment>
<accession>A0A9P1GVM9</accession>
<feature type="compositionally biased region" description="Basic residues" evidence="1">
    <location>
        <begin position="1033"/>
        <end position="1044"/>
    </location>
</feature>
<dbReference type="EMBL" id="CALLCH030000002">
    <property type="protein sequence ID" value="CAI4211491.1"/>
    <property type="molecule type" value="Genomic_DNA"/>
</dbReference>